<keyword evidence="5" id="KW-1185">Reference proteome</keyword>
<evidence type="ECO:0000256" key="2">
    <source>
        <dbReference type="SAM" id="MobiDB-lite"/>
    </source>
</evidence>
<dbReference type="NCBIfam" id="TIGR02681">
    <property type="entry name" value="phage_pRha"/>
    <property type="match status" value="1"/>
</dbReference>
<evidence type="ECO:0000313" key="5">
    <source>
        <dbReference type="Proteomes" id="UP000613255"/>
    </source>
</evidence>
<evidence type="ECO:0000259" key="3">
    <source>
        <dbReference type="Pfam" id="PF03374"/>
    </source>
</evidence>
<accession>A0A934M207</accession>
<dbReference type="Pfam" id="PF09669">
    <property type="entry name" value="Phage_pRha"/>
    <property type="match status" value="1"/>
</dbReference>
<dbReference type="Proteomes" id="UP000613255">
    <property type="component" value="Unassembled WGS sequence"/>
</dbReference>
<evidence type="ECO:0000256" key="1">
    <source>
        <dbReference type="SAM" id="Coils"/>
    </source>
</evidence>
<reference evidence="4" key="1">
    <citation type="submission" date="2020-12" db="EMBL/GenBank/DDBJ databases">
        <title>Pontibaca salina gen. nov., sp. nov., isolated from marine sediment.</title>
        <authorList>
            <person name="Bo J."/>
            <person name="Wang S."/>
            <person name="Song X."/>
            <person name="Du Z."/>
        </authorList>
    </citation>
    <scope>NUCLEOTIDE SEQUENCE</scope>
    <source>
        <strain evidence="4">S1109L</strain>
    </source>
</reference>
<comment type="caution">
    <text evidence="4">The sequence shown here is derived from an EMBL/GenBank/DDBJ whole genome shotgun (WGS) entry which is preliminary data.</text>
</comment>
<evidence type="ECO:0000313" key="4">
    <source>
        <dbReference type="EMBL" id="MBI6628319.1"/>
    </source>
</evidence>
<organism evidence="4 5">
    <name type="scientific">Pontibaca salina</name>
    <dbReference type="NCBI Taxonomy" id="2795731"/>
    <lineage>
        <taxon>Bacteria</taxon>
        <taxon>Pseudomonadati</taxon>
        <taxon>Pseudomonadota</taxon>
        <taxon>Alphaproteobacteria</taxon>
        <taxon>Rhodobacterales</taxon>
        <taxon>Roseobacteraceae</taxon>
        <taxon>Pontibaca</taxon>
    </lineage>
</organism>
<feature type="domain" description="Antirepressor protein C-terminal" evidence="3">
    <location>
        <begin position="168"/>
        <end position="271"/>
    </location>
</feature>
<dbReference type="RefSeq" id="WP_198684350.1">
    <property type="nucleotide sequence ID" value="NZ_JAEIJD010000001.1"/>
</dbReference>
<dbReference type="AlphaFoldDB" id="A0A934M207"/>
<dbReference type="GO" id="GO:0003677">
    <property type="term" value="F:DNA binding"/>
    <property type="evidence" value="ECO:0007669"/>
    <property type="project" value="InterPro"/>
</dbReference>
<dbReference type="EMBL" id="JAEIJD010000001">
    <property type="protein sequence ID" value="MBI6628319.1"/>
    <property type="molecule type" value="Genomic_DNA"/>
</dbReference>
<proteinExistence type="predicted"/>
<name>A0A934M207_9RHOB</name>
<sequence length="282" mass="31544">MQSPETSEAAGAVTPTASMKIRPTTKGSSAMNMPLKHDDFNGLVSESLKTTSRIIADRFGKRHDNVQRDIRNLIEESPDWGVLNFEETPYVESANGQTYQMYEMTRDGYSMLVMGFTGKKAMEWKIKFLEAFNAMEAKLRQPVIDVRNQGQLTQIAVQLIEVNQEQAKQIESMQEDVAAHERLTKADGSLNVTESAKNLGMRPKDLFDWLSHNGWIYKRAGAGSWLGYQDKCNRGLLEHKTTTVLRADGSEKVTEQVRVTTKGLSVLARLIFPTAKLIGGAK</sequence>
<protein>
    <submittedName>
        <fullName evidence="4">Phage regulatory protein/antirepressor Ant</fullName>
    </submittedName>
</protein>
<gene>
    <name evidence="4" type="ORF">JAO82_00355</name>
</gene>
<dbReference type="InterPro" id="IPR005039">
    <property type="entry name" value="Ant_C"/>
</dbReference>
<dbReference type="Pfam" id="PF03374">
    <property type="entry name" value="ANT"/>
    <property type="match status" value="1"/>
</dbReference>
<feature type="region of interest" description="Disordered" evidence="2">
    <location>
        <begin position="1"/>
        <end position="33"/>
    </location>
</feature>
<keyword evidence="1" id="KW-0175">Coiled coil</keyword>
<dbReference type="InterPro" id="IPR014054">
    <property type="entry name" value="Phage_regulatory_Rha"/>
</dbReference>
<feature type="coiled-coil region" evidence="1">
    <location>
        <begin position="156"/>
        <end position="183"/>
    </location>
</feature>